<evidence type="ECO:0000313" key="7">
    <source>
        <dbReference type="Proteomes" id="UP000094936"/>
    </source>
</evidence>
<dbReference type="RefSeq" id="WP_068900443.1">
    <property type="nucleotide sequence ID" value="NZ_JBHUIF010000004.1"/>
</dbReference>
<feature type="domain" description="Uncharacterized protein TP-0789" evidence="5">
    <location>
        <begin position="69"/>
        <end position="255"/>
    </location>
</feature>
<organism evidence="6 7">
    <name type="scientific">Veronia pacifica</name>
    <dbReference type="NCBI Taxonomy" id="1080227"/>
    <lineage>
        <taxon>Bacteria</taxon>
        <taxon>Pseudomonadati</taxon>
        <taxon>Pseudomonadota</taxon>
        <taxon>Gammaproteobacteria</taxon>
        <taxon>Vibrionales</taxon>
        <taxon>Vibrionaceae</taxon>
        <taxon>Veronia</taxon>
    </lineage>
</organism>
<dbReference type="InterPro" id="IPR029046">
    <property type="entry name" value="LolA/LolB/LppX"/>
</dbReference>
<evidence type="ECO:0000256" key="2">
    <source>
        <dbReference type="ARBA" id="ARBA00022448"/>
    </source>
</evidence>
<dbReference type="PANTHER" id="PTHR37507:SF2">
    <property type="entry name" value="SPORULATION PROTEIN YDCC"/>
    <property type="match status" value="1"/>
</dbReference>
<evidence type="ECO:0000256" key="1">
    <source>
        <dbReference type="ARBA" id="ARBA00011245"/>
    </source>
</evidence>
<dbReference type="InterPro" id="IPR033399">
    <property type="entry name" value="TP_0789-like"/>
</dbReference>
<accession>A0A1C3EMA4</accession>
<gene>
    <name evidence="6" type="ORF">A8L45_06540</name>
</gene>
<keyword evidence="7" id="KW-1185">Reference proteome</keyword>
<dbReference type="STRING" id="1080227.A8L45_06540"/>
<keyword evidence="2" id="KW-0813">Transport</keyword>
<reference evidence="6 7" key="1">
    <citation type="submission" date="2016-05" db="EMBL/GenBank/DDBJ databases">
        <title>Genomic Taxonomy of the Vibrionaceae.</title>
        <authorList>
            <person name="Gomez-Gil B."/>
            <person name="Enciso-Ibarra J."/>
        </authorList>
    </citation>
    <scope>NUCLEOTIDE SEQUENCE [LARGE SCALE GENOMIC DNA]</scope>
    <source>
        <strain evidence="6 7">CAIM 1920</strain>
    </source>
</reference>
<dbReference type="InterPro" id="IPR052944">
    <property type="entry name" value="Sporulation_related"/>
</dbReference>
<keyword evidence="3" id="KW-0732">Signal</keyword>
<keyword evidence="4" id="KW-0653">Protein transport</keyword>
<evidence type="ECO:0000259" key="5">
    <source>
        <dbReference type="Pfam" id="PF17131"/>
    </source>
</evidence>
<dbReference type="GO" id="GO:0015031">
    <property type="term" value="P:protein transport"/>
    <property type="evidence" value="ECO:0007669"/>
    <property type="project" value="UniProtKB-KW"/>
</dbReference>
<dbReference type="AlphaFoldDB" id="A0A1C3EMA4"/>
<dbReference type="Proteomes" id="UP000094936">
    <property type="component" value="Unassembled WGS sequence"/>
</dbReference>
<dbReference type="PANTHER" id="PTHR37507">
    <property type="entry name" value="SPORULATION PROTEIN YDCC"/>
    <property type="match status" value="1"/>
</dbReference>
<comment type="subunit">
    <text evidence="1">Monomer.</text>
</comment>
<comment type="caution">
    <text evidence="6">The sequence shown here is derived from an EMBL/GenBank/DDBJ whole genome shotgun (WGS) entry which is preliminary data.</text>
</comment>
<evidence type="ECO:0000313" key="6">
    <source>
        <dbReference type="EMBL" id="ODA34377.1"/>
    </source>
</evidence>
<proteinExistence type="predicted"/>
<protein>
    <recommendedName>
        <fullName evidence="5">Uncharacterized protein TP-0789 domain-containing protein</fullName>
    </recommendedName>
</protein>
<evidence type="ECO:0000256" key="4">
    <source>
        <dbReference type="ARBA" id="ARBA00022927"/>
    </source>
</evidence>
<dbReference type="Gene3D" id="2.50.20.10">
    <property type="entry name" value="Lipoprotein localisation LolA/LolB/LppX"/>
    <property type="match status" value="1"/>
</dbReference>
<dbReference type="EMBL" id="LYBM01000008">
    <property type="protein sequence ID" value="ODA34377.1"/>
    <property type="molecule type" value="Genomic_DNA"/>
</dbReference>
<dbReference type="Pfam" id="PF17131">
    <property type="entry name" value="LolA_like"/>
    <property type="match status" value="1"/>
</dbReference>
<dbReference type="SUPFAM" id="SSF89392">
    <property type="entry name" value="Prokaryotic lipoproteins and lipoprotein localization factors"/>
    <property type="match status" value="1"/>
</dbReference>
<dbReference type="OrthoDB" id="9803781at2"/>
<dbReference type="CDD" id="cd16329">
    <property type="entry name" value="LolA_like"/>
    <property type="match status" value="1"/>
</dbReference>
<evidence type="ECO:0000256" key="3">
    <source>
        <dbReference type="ARBA" id="ARBA00022729"/>
    </source>
</evidence>
<name>A0A1C3EMA4_9GAMM</name>
<sequence length="255" mass="29504">MRTSYFLAIFFINTQLMASEALDGLGIAEKMQTVDSSWDSKRHGIMVTNRDGQNLSRSLVSYQQRSEKEQRSLIRFSEPADIRNTRFLSWTYENPDVSDDLWIYLPGENLTRRISGRGGKTSSFMRSDFNNEDIEKRFLNDDSHQLLRSEQLFGTQAYVVDFTPINKKESNYSKRTIWVNANNWLPMQVHYFDKSGQHFKTATYGGVKKIGDIWTVTKIKMETPRQNSVTLLQYSDIAYNTGLPDSLFTQASLSR</sequence>